<proteinExistence type="predicted"/>
<comment type="caution">
    <text evidence="1">The sequence shown here is derived from an EMBL/GenBank/DDBJ whole genome shotgun (WGS) entry which is preliminary data.</text>
</comment>
<evidence type="ECO:0000313" key="1">
    <source>
        <dbReference type="EMBL" id="MDQ0226245.1"/>
    </source>
</evidence>
<protein>
    <submittedName>
        <fullName evidence="1">Uncharacterized protein</fullName>
    </submittedName>
</protein>
<reference evidence="1 2" key="1">
    <citation type="submission" date="2023-07" db="EMBL/GenBank/DDBJ databases">
        <title>Genomic Encyclopedia of Type Strains, Phase IV (KMG-IV): sequencing the most valuable type-strain genomes for metagenomic binning, comparative biology and taxonomic classification.</title>
        <authorList>
            <person name="Goeker M."/>
        </authorList>
    </citation>
    <scope>NUCLEOTIDE SEQUENCE [LARGE SCALE GENOMIC DNA]</scope>
    <source>
        <strain evidence="1 2">DSM 17723</strain>
    </source>
</reference>
<dbReference type="Proteomes" id="UP001232245">
    <property type="component" value="Unassembled WGS sequence"/>
</dbReference>
<sequence>MKIRMNPPKYKLQPLRIPSGWEVSYNTLIELDPSTLSIEDEEKWGKFTEDLLQITHSRYHLLLDVGWYPEGDPEGCYGLELIKDFDWGNPLVDFETKQKDELVKKIELLLWQAGSGEFN</sequence>
<accession>A0ABT9Z2L0</accession>
<gene>
    <name evidence="1" type="ORF">J2S02_002590</name>
</gene>
<dbReference type="RefSeq" id="WP_174879947.1">
    <property type="nucleotide sequence ID" value="NZ_CADEPK010000081.1"/>
</dbReference>
<evidence type="ECO:0000313" key="2">
    <source>
        <dbReference type="Proteomes" id="UP001232245"/>
    </source>
</evidence>
<dbReference type="EMBL" id="JAUSTZ010000004">
    <property type="protein sequence ID" value="MDQ0226245.1"/>
    <property type="molecule type" value="Genomic_DNA"/>
</dbReference>
<name>A0ABT9Z2L0_9BACI</name>
<organism evidence="1 2">
    <name type="scientific">Metabacillus niabensis</name>
    <dbReference type="NCBI Taxonomy" id="324854"/>
    <lineage>
        <taxon>Bacteria</taxon>
        <taxon>Bacillati</taxon>
        <taxon>Bacillota</taxon>
        <taxon>Bacilli</taxon>
        <taxon>Bacillales</taxon>
        <taxon>Bacillaceae</taxon>
        <taxon>Metabacillus</taxon>
    </lineage>
</organism>
<keyword evidence="2" id="KW-1185">Reference proteome</keyword>